<evidence type="ECO:0000313" key="4">
    <source>
        <dbReference type="EMBL" id="KAB2615949.1"/>
    </source>
</evidence>
<evidence type="ECO:0000256" key="2">
    <source>
        <dbReference type="ARBA" id="ARBA00022676"/>
    </source>
</evidence>
<dbReference type="FunFam" id="3.40.50.2000:FF:000087">
    <property type="entry name" value="Glycosyltransferase"/>
    <property type="match status" value="1"/>
</dbReference>
<dbReference type="Gene3D" id="3.40.50.2000">
    <property type="entry name" value="Glycogen Phosphorylase B"/>
    <property type="match status" value="2"/>
</dbReference>
<reference evidence="5" key="2">
    <citation type="submission" date="2019-10" db="EMBL/GenBank/DDBJ databases">
        <title>A de novo genome assembly of a pear dwarfing rootstock.</title>
        <authorList>
            <person name="Wang F."/>
            <person name="Wang J."/>
            <person name="Li S."/>
            <person name="Zhang Y."/>
            <person name="Fang M."/>
            <person name="Ma L."/>
            <person name="Zhao Y."/>
            <person name="Jiang S."/>
        </authorList>
    </citation>
    <scope>NUCLEOTIDE SEQUENCE [LARGE SCALE GENOMIC DNA]</scope>
</reference>
<dbReference type="InterPro" id="IPR050481">
    <property type="entry name" value="UDP-glycosyltransf_plant"/>
</dbReference>
<dbReference type="PANTHER" id="PTHR48049">
    <property type="entry name" value="GLYCOSYLTRANSFERASE"/>
    <property type="match status" value="1"/>
</dbReference>
<keyword evidence="5" id="KW-1185">Reference proteome</keyword>
<accession>A0A5N5GK94</accession>
<comment type="similarity">
    <text evidence="1">Belongs to the UDP-glycosyltransferase family.</text>
</comment>
<evidence type="ECO:0000313" key="5">
    <source>
        <dbReference type="Proteomes" id="UP000327157"/>
    </source>
</evidence>
<evidence type="ECO:0000256" key="1">
    <source>
        <dbReference type="ARBA" id="ARBA00009995"/>
    </source>
</evidence>
<protein>
    <submittedName>
        <fullName evidence="4">UDP-glycosyltransferase 79B6-like</fullName>
    </submittedName>
</protein>
<gene>
    <name evidence="4" type="ORF">D8674_022537</name>
</gene>
<dbReference type="AlphaFoldDB" id="A0A5N5GK94"/>
<dbReference type="GO" id="GO:0035251">
    <property type="term" value="F:UDP-glucosyltransferase activity"/>
    <property type="evidence" value="ECO:0007669"/>
    <property type="project" value="InterPro"/>
</dbReference>
<dbReference type="CDD" id="cd03784">
    <property type="entry name" value="GT1_Gtf-like"/>
    <property type="match status" value="1"/>
</dbReference>
<reference evidence="4 5" key="3">
    <citation type="submission" date="2019-11" db="EMBL/GenBank/DDBJ databases">
        <title>A de novo genome assembly of a pear dwarfing rootstock.</title>
        <authorList>
            <person name="Wang F."/>
            <person name="Wang J."/>
            <person name="Li S."/>
            <person name="Zhang Y."/>
            <person name="Fang M."/>
            <person name="Ma L."/>
            <person name="Zhao Y."/>
            <person name="Jiang S."/>
        </authorList>
    </citation>
    <scope>NUCLEOTIDE SEQUENCE [LARGE SCALE GENOMIC DNA]</scope>
    <source>
        <strain evidence="4">S2</strain>
        <tissue evidence="4">Leaf</tissue>
    </source>
</reference>
<dbReference type="Proteomes" id="UP000327157">
    <property type="component" value="Chromosome 3"/>
</dbReference>
<comment type="caution">
    <text evidence="4">The sequence shown here is derived from an EMBL/GenBank/DDBJ whole genome shotgun (WGS) entry which is preliminary data.</text>
</comment>
<keyword evidence="2" id="KW-0328">Glycosyltransferase</keyword>
<dbReference type="PANTHER" id="PTHR48049:SF91">
    <property type="entry name" value="UDP-GLYCOSYLTRANSFERASE 79B7-RELATED"/>
    <property type="match status" value="1"/>
</dbReference>
<proteinExistence type="inferred from homology"/>
<dbReference type="InterPro" id="IPR002213">
    <property type="entry name" value="UDP_glucos_trans"/>
</dbReference>
<sequence>MAEPPKISSSFHLAMFPWLAMGHITPYVHLSNELAARGHRVTLLVPKKAILQLEHLNHHPNLITFSPVTVPHFDGLPEGTEIASEIPIHNIHFLAAAMDLTRDQIEHFLSANKPDFVLYDAAHWVPEIARKNGIKSVCYNVVCAAALAIALVPARQVPKDRPITAKELGVAPAGYPSTTVVLQGHEARSLTFITEPFGDGIRFYDRTIICMKECDALSIRTCRELEGDMCDYMEDQYKRPVLLTGPVLGLGSDNNTEQLEDRWAKWFAGFEAGSVVFCAFGSQWVLEKSQFQELVLGFELTGLPFFVALKPPLGCETIEEALPEGFEERVKGRGVVVGSWVQQTLILNHPAVGCFVNHCGFGSMWESLMSDKQIVLVPHLGDQILNTKLLVKKLEVAVEVWREESGWFSKESLSKAVKSVMDKESEVGVMVKKNHAKWMEALTTPGFMSGYIDRFVQKLKELVN</sequence>
<dbReference type="OrthoDB" id="5835829at2759"/>
<evidence type="ECO:0000256" key="3">
    <source>
        <dbReference type="ARBA" id="ARBA00022679"/>
    </source>
</evidence>
<reference evidence="4 5" key="1">
    <citation type="submission" date="2019-09" db="EMBL/GenBank/DDBJ databases">
        <authorList>
            <person name="Ou C."/>
        </authorList>
    </citation>
    <scope>NUCLEOTIDE SEQUENCE [LARGE SCALE GENOMIC DNA]</scope>
    <source>
        <strain evidence="4">S2</strain>
        <tissue evidence="4">Leaf</tissue>
    </source>
</reference>
<dbReference type="FunFam" id="3.40.50.2000:FF:000037">
    <property type="entry name" value="Glycosyltransferase"/>
    <property type="match status" value="1"/>
</dbReference>
<dbReference type="SUPFAM" id="SSF53756">
    <property type="entry name" value="UDP-Glycosyltransferase/glycogen phosphorylase"/>
    <property type="match status" value="1"/>
</dbReference>
<name>A0A5N5GK94_9ROSA</name>
<dbReference type="EMBL" id="SMOL01000402">
    <property type="protein sequence ID" value="KAB2615949.1"/>
    <property type="molecule type" value="Genomic_DNA"/>
</dbReference>
<organism evidence="4 5">
    <name type="scientific">Pyrus ussuriensis x Pyrus communis</name>
    <dbReference type="NCBI Taxonomy" id="2448454"/>
    <lineage>
        <taxon>Eukaryota</taxon>
        <taxon>Viridiplantae</taxon>
        <taxon>Streptophyta</taxon>
        <taxon>Embryophyta</taxon>
        <taxon>Tracheophyta</taxon>
        <taxon>Spermatophyta</taxon>
        <taxon>Magnoliopsida</taxon>
        <taxon>eudicotyledons</taxon>
        <taxon>Gunneridae</taxon>
        <taxon>Pentapetalae</taxon>
        <taxon>rosids</taxon>
        <taxon>fabids</taxon>
        <taxon>Rosales</taxon>
        <taxon>Rosaceae</taxon>
        <taxon>Amygdaloideae</taxon>
        <taxon>Maleae</taxon>
        <taxon>Pyrus</taxon>
    </lineage>
</organism>
<keyword evidence="3 4" id="KW-0808">Transferase</keyword>
<dbReference type="Pfam" id="PF00201">
    <property type="entry name" value="UDPGT"/>
    <property type="match status" value="1"/>
</dbReference>